<evidence type="ECO:0000256" key="2">
    <source>
        <dbReference type="ARBA" id="ARBA00004174"/>
    </source>
</evidence>
<keyword evidence="13" id="KW-0812">Transmembrane</keyword>
<gene>
    <name evidence="14" type="ORF">Cfor_07815</name>
</gene>
<dbReference type="OrthoDB" id="2789670at2759"/>
<protein>
    <recommendedName>
        <fullName evidence="16">Cytochrome P450</fullName>
    </recommendedName>
</protein>
<dbReference type="InterPro" id="IPR001128">
    <property type="entry name" value="Cyt_P450"/>
</dbReference>
<dbReference type="EMBL" id="BLKM01000724">
    <property type="protein sequence ID" value="GFG37782.1"/>
    <property type="molecule type" value="Genomic_DNA"/>
</dbReference>
<evidence type="ECO:0000256" key="8">
    <source>
        <dbReference type="ARBA" id="ARBA00022848"/>
    </source>
</evidence>
<keyword evidence="10" id="KW-0408">Iron</keyword>
<keyword evidence="12 13" id="KW-0472">Membrane</keyword>
<feature type="transmembrane region" description="Helical" evidence="13">
    <location>
        <begin position="6"/>
        <end position="29"/>
    </location>
</feature>
<keyword evidence="7" id="KW-0256">Endoplasmic reticulum</keyword>
<evidence type="ECO:0000256" key="11">
    <source>
        <dbReference type="ARBA" id="ARBA00023033"/>
    </source>
</evidence>
<dbReference type="PANTHER" id="PTHR24292">
    <property type="entry name" value="CYTOCHROME P450"/>
    <property type="match status" value="1"/>
</dbReference>
<evidence type="ECO:0000256" key="10">
    <source>
        <dbReference type="ARBA" id="ARBA00023004"/>
    </source>
</evidence>
<dbReference type="Gene3D" id="1.10.630.10">
    <property type="entry name" value="Cytochrome P450"/>
    <property type="match status" value="1"/>
</dbReference>
<dbReference type="GO" id="GO:0020037">
    <property type="term" value="F:heme binding"/>
    <property type="evidence" value="ECO:0007669"/>
    <property type="project" value="InterPro"/>
</dbReference>
<proteinExistence type="inferred from homology"/>
<evidence type="ECO:0008006" key="16">
    <source>
        <dbReference type="Google" id="ProtNLM"/>
    </source>
</evidence>
<comment type="subcellular location">
    <subcellularLocation>
        <location evidence="3">Endoplasmic reticulum membrane</location>
        <topology evidence="3">Peripheral membrane protein</topology>
    </subcellularLocation>
    <subcellularLocation>
        <location evidence="2">Microsome membrane</location>
        <topology evidence="2">Peripheral membrane protein</topology>
    </subcellularLocation>
</comment>
<dbReference type="Pfam" id="PF00067">
    <property type="entry name" value="p450"/>
    <property type="match status" value="1"/>
</dbReference>
<accession>A0A6L2Q2J0</accession>
<keyword evidence="13" id="KW-1133">Transmembrane helix</keyword>
<dbReference type="InParanoid" id="A0A6L2Q2J0"/>
<evidence type="ECO:0000256" key="7">
    <source>
        <dbReference type="ARBA" id="ARBA00022824"/>
    </source>
</evidence>
<dbReference type="PANTHER" id="PTHR24292:SF54">
    <property type="entry name" value="CYP9F3-RELATED"/>
    <property type="match status" value="1"/>
</dbReference>
<dbReference type="GO" id="GO:0004497">
    <property type="term" value="F:monooxygenase activity"/>
    <property type="evidence" value="ECO:0007669"/>
    <property type="project" value="UniProtKB-KW"/>
</dbReference>
<evidence type="ECO:0000256" key="12">
    <source>
        <dbReference type="ARBA" id="ARBA00023136"/>
    </source>
</evidence>
<keyword evidence="9" id="KW-0560">Oxidoreductase</keyword>
<keyword evidence="6" id="KW-0479">Metal-binding</keyword>
<evidence type="ECO:0000313" key="15">
    <source>
        <dbReference type="Proteomes" id="UP000502823"/>
    </source>
</evidence>
<comment type="cofactor">
    <cofactor evidence="1">
        <name>heme</name>
        <dbReference type="ChEBI" id="CHEBI:30413"/>
    </cofactor>
</comment>
<evidence type="ECO:0000256" key="5">
    <source>
        <dbReference type="ARBA" id="ARBA00022617"/>
    </source>
</evidence>
<dbReference type="GO" id="GO:0016705">
    <property type="term" value="F:oxidoreductase activity, acting on paired donors, with incorporation or reduction of molecular oxygen"/>
    <property type="evidence" value="ECO:0007669"/>
    <property type="project" value="InterPro"/>
</dbReference>
<comment type="similarity">
    <text evidence="4">Belongs to the cytochrome P450 family.</text>
</comment>
<dbReference type="InterPro" id="IPR050476">
    <property type="entry name" value="Insect_CytP450_Detox"/>
</dbReference>
<evidence type="ECO:0000313" key="14">
    <source>
        <dbReference type="EMBL" id="GFG37782.1"/>
    </source>
</evidence>
<name>A0A6L2Q2J0_COPFO</name>
<organism evidence="14 15">
    <name type="scientific">Coptotermes formosanus</name>
    <name type="common">Formosan subterranean termite</name>
    <dbReference type="NCBI Taxonomy" id="36987"/>
    <lineage>
        <taxon>Eukaryota</taxon>
        <taxon>Metazoa</taxon>
        <taxon>Ecdysozoa</taxon>
        <taxon>Arthropoda</taxon>
        <taxon>Hexapoda</taxon>
        <taxon>Insecta</taxon>
        <taxon>Pterygota</taxon>
        <taxon>Neoptera</taxon>
        <taxon>Polyneoptera</taxon>
        <taxon>Dictyoptera</taxon>
        <taxon>Blattodea</taxon>
        <taxon>Blattoidea</taxon>
        <taxon>Termitoidae</taxon>
        <taxon>Rhinotermitidae</taxon>
        <taxon>Coptotermes</taxon>
    </lineage>
</organism>
<keyword evidence="8" id="KW-0492">Microsome</keyword>
<evidence type="ECO:0000256" key="6">
    <source>
        <dbReference type="ARBA" id="ARBA00022723"/>
    </source>
</evidence>
<dbReference type="GO" id="GO:0005789">
    <property type="term" value="C:endoplasmic reticulum membrane"/>
    <property type="evidence" value="ECO:0007669"/>
    <property type="project" value="UniProtKB-SubCell"/>
</dbReference>
<dbReference type="GO" id="GO:0005506">
    <property type="term" value="F:iron ion binding"/>
    <property type="evidence" value="ECO:0007669"/>
    <property type="project" value="InterPro"/>
</dbReference>
<sequence>MNTALVYLIVLLCTTSLGVFLVLYTYFIYSYSYWKKKGVAYLEPSFPFGNIGDVLLQRKSPGLAFQNIYNELEGYALGGTYAFSRPTLVVREPEMIKSILVKDFIHFHDRGTYFDEEGDPLSAHLFMLTGLKWRNLRTKLTPTFTAGKIKMMFQVLVDCGNELRDHLEQSAVNGDTVEVKDILAKFSTD</sequence>
<dbReference type="Proteomes" id="UP000502823">
    <property type="component" value="Unassembled WGS sequence"/>
</dbReference>
<evidence type="ECO:0000256" key="3">
    <source>
        <dbReference type="ARBA" id="ARBA00004406"/>
    </source>
</evidence>
<dbReference type="InterPro" id="IPR036396">
    <property type="entry name" value="Cyt_P450_sf"/>
</dbReference>
<dbReference type="AlphaFoldDB" id="A0A6L2Q2J0"/>
<evidence type="ECO:0000256" key="13">
    <source>
        <dbReference type="SAM" id="Phobius"/>
    </source>
</evidence>
<keyword evidence="11" id="KW-0503">Monooxygenase</keyword>
<reference evidence="15" key="1">
    <citation type="submission" date="2020-01" db="EMBL/GenBank/DDBJ databases">
        <title>Draft genome sequence of the Termite Coptotermes fromosanus.</title>
        <authorList>
            <person name="Itakura S."/>
            <person name="Yosikawa Y."/>
            <person name="Umezawa K."/>
        </authorList>
    </citation>
    <scope>NUCLEOTIDE SEQUENCE [LARGE SCALE GENOMIC DNA]</scope>
</reference>
<evidence type="ECO:0000256" key="9">
    <source>
        <dbReference type="ARBA" id="ARBA00023002"/>
    </source>
</evidence>
<evidence type="ECO:0000256" key="1">
    <source>
        <dbReference type="ARBA" id="ARBA00001971"/>
    </source>
</evidence>
<feature type="non-terminal residue" evidence="14">
    <location>
        <position position="189"/>
    </location>
</feature>
<keyword evidence="15" id="KW-1185">Reference proteome</keyword>
<keyword evidence="5" id="KW-0349">Heme</keyword>
<dbReference type="SUPFAM" id="SSF48264">
    <property type="entry name" value="Cytochrome P450"/>
    <property type="match status" value="1"/>
</dbReference>
<evidence type="ECO:0000256" key="4">
    <source>
        <dbReference type="ARBA" id="ARBA00010617"/>
    </source>
</evidence>
<comment type="caution">
    <text evidence="14">The sequence shown here is derived from an EMBL/GenBank/DDBJ whole genome shotgun (WGS) entry which is preliminary data.</text>
</comment>